<dbReference type="Pfam" id="PF02659">
    <property type="entry name" value="Mntp"/>
    <property type="match status" value="2"/>
</dbReference>
<gene>
    <name evidence="7" type="ORF">NAG76_22130</name>
</gene>
<dbReference type="Proteomes" id="UP001056756">
    <property type="component" value="Chromosome"/>
</dbReference>
<keyword evidence="1" id="KW-1003">Cell membrane</keyword>
<organism evidence="7 8">
    <name type="scientific">Candidatus Pristimantibacillus lignocellulolyticus</name>
    <dbReference type="NCBI Taxonomy" id="2994561"/>
    <lineage>
        <taxon>Bacteria</taxon>
        <taxon>Bacillati</taxon>
        <taxon>Bacillota</taxon>
        <taxon>Bacilli</taxon>
        <taxon>Bacillales</taxon>
        <taxon>Paenibacillaceae</taxon>
        <taxon>Candidatus Pristimantibacillus</taxon>
    </lineage>
</organism>
<dbReference type="PANTHER" id="PTHR35529:SF2">
    <property type="entry name" value="SPORULATION PROTEIN YTAF-RELATED"/>
    <property type="match status" value="1"/>
</dbReference>
<name>A0A9J6ZLH2_9BACL</name>
<evidence type="ECO:0000256" key="3">
    <source>
        <dbReference type="ARBA" id="ARBA00022989"/>
    </source>
</evidence>
<proteinExistence type="predicted"/>
<dbReference type="InterPro" id="IPR003810">
    <property type="entry name" value="Mntp/YtaF"/>
</dbReference>
<feature type="transmembrane region" description="Helical" evidence="6">
    <location>
        <begin position="35"/>
        <end position="59"/>
    </location>
</feature>
<keyword evidence="5" id="KW-0175">Coiled coil</keyword>
<dbReference type="PANTHER" id="PTHR35529">
    <property type="entry name" value="MANGANESE EFFLUX PUMP MNTP-RELATED"/>
    <property type="match status" value="1"/>
</dbReference>
<protein>
    <submittedName>
        <fullName evidence="7">MntP/YtaF family protein</fullName>
    </submittedName>
</protein>
<dbReference type="AlphaFoldDB" id="A0A9J6ZLH2"/>
<evidence type="ECO:0000256" key="5">
    <source>
        <dbReference type="SAM" id="Coils"/>
    </source>
</evidence>
<dbReference type="EMBL" id="CP097899">
    <property type="protein sequence ID" value="URN96908.1"/>
    <property type="molecule type" value="Genomic_DNA"/>
</dbReference>
<feature type="transmembrane region" description="Helical" evidence="6">
    <location>
        <begin position="163"/>
        <end position="183"/>
    </location>
</feature>
<dbReference type="KEGG" id="plig:NAG76_22130"/>
<reference evidence="7" key="1">
    <citation type="submission" date="2022-05" db="EMBL/GenBank/DDBJ databases">
        <title>Novel bacterial taxa in a minimal lignocellulolytic consortium and its capacity to transform plastics disclosed by genome-resolved metagenomics.</title>
        <authorList>
            <person name="Rodriguez C.A.D."/>
            <person name="Diaz-Garcia L."/>
            <person name="Herrera K."/>
            <person name="Tarazona N.A."/>
            <person name="Sproer C."/>
            <person name="Overmann J."/>
            <person name="Jimenez D.J."/>
        </authorList>
    </citation>
    <scope>NUCLEOTIDE SEQUENCE</scope>
    <source>
        <strain evidence="7">MAG5</strain>
    </source>
</reference>
<evidence type="ECO:0000256" key="2">
    <source>
        <dbReference type="ARBA" id="ARBA00022692"/>
    </source>
</evidence>
<feature type="coiled-coil region" evidence="5">
    <location>
        <begin position="88"/>
        <end position="115"/>
    </location>
</feature>
<evidence type="ECO:0000313" key="8">
    <source>
        <dbReference type="Proteomes" id="UP001056756"/>
    </source>
</evidence>
<evidence type="ECO:0000256" key="6">
    <source>
        <dbReference type="SAM" id="Phobius"/>
    </source>
</evidence>
<feature type="transmembrane region" description="Helical" evidence="6">
    <location>
        <begin position="218"/>
        <end position="236"/>
    </location>
</feature>
<keyword evidence="4 6" id="KW-0472">Membrane</keyword>
<feature type="transmembrane region" description="Helical" evidence="6">
    <location>
        <begin position="71"/>
        <end position="88"/>
    </location>
</feature>
<evidence type="ECO:0000313" key="7">
    <source>
        <dbReference type="EMBL" id="URN96908.1"/>
    </source>
</evidence>
<accession>A0A9J6ZLH2</accession>
<evidence type="ECO:0000256" key="4">
    <source>
        <dbReference type="ARBA" id="ARBA00023136"/>
    </source>
</evidence>
<feature type="transmembrane region" description="Helical" evidence="6">
    <location>
        <begin position="6"/>
        <end position="28"/>
    </location>
</feature>
<evidence type="ECO:0000256" key="1">
    <source>
        <dbReference type="ARBA" id="ARBA00022475"/>
    </source>
</evidence>
<keyword evidence="3 6" id="KW-1133">Transmembrane helix</keyword>
<sequence>MFVHFASMAILAIAVSLDSFGVGITYGLRKITIPFLSIIIISCFSGAVIGVSMLAGNWLTAYLSPQLANDVGASILVLIGLWALYQYFQSLKEQRSEQEQKVENHNEQTSDLSEHNVINAVSLQTTATLFRVELKRLGLVIQILRTPQTADFDSSGTISSSEAIMLGIALSLDALGAGIGAALLGLNPIVTPIIIAICSALFLIVGTKIGQKLAHIPIVKYFSGLPGLLLIILGISKFF</sequence>
<feature type="transmembrane region" description="Helical" evidence="6">
    <location>
        <begin position="189"/>
        <end position="206"/>
    </location>
</feature>
<keyword evidence="2 6" id="KW-0812">Transmembrane</keyword>